<evidence type="ECO:0000256" key="4">
    <source>
        <dbReference type="ARBA" id="ARBA00023163"/>
    </source>
</evidence>
<dbReference type="Gene3D" id="1.10.10.10">
    <property type="entry name" value="Winged helix-like DNA-binding domain superfamily/Winged helix DNA-binding domain"/>
    <property type="match status" value="1"/>
</dbReference>
<dbReference type="Proteomes" id="UP000230842">
    <property type="component" value="Unassembled WGS sequence"/>
</dbReference>
<sequence length="359" mass="39926">MITTTVRHRSLLRKQRISLPVISAVYSVRVATSSLRNLDLNLLLTLDALLHERNVTRAAERLGLSQPAVSAALGRLRRHFDDELLDRSGNRYTLTPLAEQLVARTSLAIAGVQRVFDATPDFDPATADREFSLMVSDYAATVLGDHLATLVEREAPGVRLRFVANSPYAVDRAVETLRTVDGIVLPHGFITDFPAVDLYEDTWVCVVAHDNDQVGDELTLDDLARLPWVVTYHLPTAFTPAARQLRMIGVEPDVHIVVDSFLSIPFLIAGTRRVAVLQSRLAERLARVTPIRALPCPWDVVPLKEAFWWHPQHRTDPAHVWLRGMLAEAGRAVDGEGAPRRRSDGGLTDDPTARYSHGR</sequence>
<proteinExistence type="inferred from homology"/>
<evidence type="ECO:0000313" key="8">
    <source>
        <dbReference type="Proteomes" id="UP000230842"/>
    </source>
</evidence>
<protein>
    <submittedName>
        <fullName evidence="7">DNA-binding transcriptional LysR family regulator</fullName>
    </submittedName>
</protein>
<dbReference type="PANTHER" id="PTHR30118">
    <property type="entry name" value="HTH-TYPE TRANSCRIPTIONAL REGULATOR LEUO-RELATED"/>
    <property type="match status" value="1"/>
</dbReference>
<feature type="domain" description="HTH lysR-type" evidence="6">
    <location>
        <begin position="38"/>
        <end position="95"/>
    </location>
</feature>
<dbReference type="InterPro" id="IPR036390">
    <property type="entry name" value="WH_DNA-bd_sf"/>
</dbReference>
<evidence type="ECO:0000256" key="3">
    <source>
        <dbReference type="ARBA" id="ARBA00023125"/>
    </source>
</evidence>
<dbReference type="AlphaFoldDB" id="A0A2M9B8T9"/>
<dbReference type="Pfam" id="PF03466">
    <property type="entry name" value="LysR_substrate"/>
    <property type="match status" value="1"/>
</dbReference>
<feature type="compositionally biased region" description="Basic and acidic residues" evidence="5">
    <location>
        <begin position="332"/>
        <end position="344"/>
    </location>
</feature>
<evidence type="ECO:0000256" key="2">
    <source>
        <dbReference type="ARBA" id="ARBA00023015"/>
    </source>
</evidence>
<dbReference type="Pfam" id="PF00126">
    <property type="entry name" value="HTH_1"/>
    <property type="match status" value="1"/>
</dbReference>
<gene>
    <name evidence="7" type="ORF">CLV56_3883</name>
</gene>
<reference evidence="7 8" key="1">
    <citation type="submission" date="2017-11" db="EMBL/GenBank/DDBJ databases">
        <title>Genomic Encyclopedia of Archaeal and Bacterial Type Strains, Phase II (KMG-II): From Individual Species to Whole Genera.</title>
        <authorList>
            <person name="Goeker M."/>
        </authorList>
    </citation>
    <scope>NUCLEOTIDE SEQUENCE [LARGE SCALE GENOMIC DNA]</scope>
    <source>
        <strain evidence="7 8">DSM 27763</strain>
    </source>
</reference>
<organism evidence="7 8">
    <name type="scientific">Mumia flava</name>
    <dbReference type="NCBI Taxonomy" id="1348852"/>
    <lineage>
        <taxon>Bacteria</taxon>
        <taxon>Bacillati</taxon>
        <taxon>Actinomycetota</taxon>
        <taxon>Actinomycetes</taxon>
        <taxon>Propionibacteriales</taxon>
        <taxon>Nocardioidaceae</taxon>
        <taxon>Mumia</taxon>
    </lineage>
</organism>
<keyword evidence="2" id="KW-0805">Transcription regulation</keyword>
<dbReference type="Gene3D" id="3.40.190.10">
    <property type="entry name" value="Periplasmic binding protein-like II"/>
    <property type="match status" value="2"/>
</dbReference>
<evidence type="ECO:0000313" key="7">
    <source>
        <dbReference type="EMBL" id="PJJ54374.1"/>
    </source>
</evidence>
<feature type="region of interest" description="Disordered" evidence="5">
    <location>
        <begin position="332"/>
        <end position="359"/>
    </location>
</feature>
<dbReference type="SUPFAM" id="SSF46785">
    <property type="entry name" value="Winged helix' DNA-binding domain"/>
    <property type="match status" value="1"/>
</dbReference>
<dbReference type="GO" id="GO:0003700">
    <property type="term" value="F:DNA-binding transcription factor activity"/>
    <property type="evidence" value="ECO:0007669"/>
    <property type="project" value="InterPro"/>
</dbReference>
<dbReference type="GO" id="GO:0003677">
    <property type="term" value="F:DNA binding"/>
    <property type="evidence" value="ECO:0007669"/>
    <property type="project" value="UniProtKB-KW"/>
</dbReference>
<comment type="similarity">
    <text evidence="1">Belongs to the LysR transcriptional regulatory family.</text>
</comment>
<evidence type="ECO:0000256" key="1">
    <source>
        <dbReference type="ARBA" id="ARBA00009437"/>
    </source>
</evidence>
<accession>A0A2M9B8T9</accession>
<keyword evidence="3 7" id="KW-0238">DNA-binding</keyword>
<evidence type="ECO:0000259" key="6">
    <source>
        <dbReference type="PROSITE" id="PS50931"/>
    </source>
</evidence>
<keyword evidence="4" id="KW-0804">Transcription</keyword>
<dbReference type="PANTHER" id="PTHR30118:SF15">
    <property type="entry name" value="TRANSCRIPTIONAL REGULATORY PROTEIN"/>
    <property type="match status" value="1"/>
</dbReference>
<comment type="caution">
    <text evidence="7">The sequence shown here is derived from an EMBL/GenBank/DDBJ whole genome shotgun (WGS) entry which is preliminary data.</text>
</comment>
<dbReference type="SUPFAM" id="SSF53850">
    <property type="entry name" value="Periplasmic binding protein-like II"/>
    <property type="match status" value="1"/>
</dbReference>
<dbReference type="InterPro" id="IPR050389">
    <property type="entry name" value="LysR-type_TF"/>
</dbReference>
<evidence type="ECO:0000256" key="5">
    <source>
        <dbReference type="SAM" id="MobiDB-lite"/>
    </source>
</evidence>
<keyword evidence="8" id="KW-1185">Reference proteome</keyword>
<dbReference type="InterPro" id="IPR000847">
    <property type="entry name" value="LysR_HTH_N"/>
</dbReference>
<name>A0A2M9B8T9_9ACTN</name>
<dbReference type="InterPro" id="IPR036388">
    <property type="entry name" value="WH-like_DNA-bd_sf"/>
</dbReference>
<dbReference type="PROSITE" id="PS50931">
    <property type="entry name" value="HTH_LYSR"/>
    <property type="match status" value="1"/>
</dbReference>
<dbReference type="EMBL" id="PGEZ01000002">
    <property type="protein sequence ID" value="PJJ54374.1"/>
    <property type="molecule type" value="Genomic_DNA"/>
</dbReference>
<dbReference type="PRINTS" id="PR00039">
    <property type="entry name" value="HTHLYSR"/>
</dbReference>
<dbReference type="InterPro" id="IPR005119">
    <property type="entry name" value="LysR_subst-bd"/>
</dbReference>